<dbReference type="RefSeq" id="WP_175483657.1">
    <property type="nucleotide sequence ID" value="NZ_FNYC01000001.1"/>
</dbReference>
<keyword evidence="3" id="KW-0378">Hydrolase</keyword>
<dbReference type="AlphaFoldDB" id="A0A1H6R106"/>
<dbReference type="STRING" id="529704.SAMN02927913_0663"/>
<dbReference type="Pfam" id="PF12146">
    <property type="entry name" value="Hydrolase_4"/>
    <property type="match status" value="1"/>
</dbReference>
<dbReference type="SUPFAM" id="SSF53474">
    <property type="entry name" value="alpha/beta-Hydrolases"/>
    <property type="match status" value="1"/>
</dbReference>
<proteinExistence type="predicted"/>
<evidence type="ECO:0000256" key="1">
    <source>
        <dbReference type="SAM" id="SignalP"/>
    </source>
</evidence>
<reference evidence="3 4" key="1">
    <citation type="submission" date="2016-10" db="EMBL/GenBank/DDBJ databases">
        <authorList>
            <person name="de Groot N.N."/>
        </authorList>
    </citation>
    <scope>NUCLEOTIDE SEQUENCE [LARGE SCALE GENOMIC DNA]</scope>
    <source>
        <strain evidence="3 4">DSM 26515</strain>
    </source>
</reference>
<feature type="signal peptide" evidence="1">
    <location>
        <begin position="1"/>
        <end position="27"/>
    </location>
</feature>
<feature type="chain" id="PRO_5011628208" evidence="1">
    <location>
        <begin position="28"/>
        <end position="254"/>
    </location>
</feature>
<organism evidence="3 4">
    <name type="scientific">Frateuria terrea</name>
    <dbReference type="NCBI Taxonomy" id="529704"/>
    <lineage>
        <taxon>Bacteria</taxon>
        <taxon>Pseudomonadati</taxon>
        <taxon>Pseudomonadota</taxon>
        <taxon>Gammaproteobacteria</taxon>
        <taxon>Lysobacterales</taxon>
        <taxon>Rhodanobacteraceae</taxon>
        <taxon>Frateuria</taxon>
    </lineage>
</organism>
<dbReference type="InterPro" id="IPR029058">
    <property type="entry name" value="AB_hydrolase_fold"/>
</dbReference>
<gene>
    <name evidence="3" type="ORF">SAMN04487997_0748</name>
</gene>
<name>A0A1H6R106_9GAMM</name>
<dbReference type="Proteomes" id="UP000199420">
    <property type="component" value="Unassembled WGS sequence"/>
</dbReference>
<dbReference type="GO" id="GO:0016787">
    <property type="term" value="F:hydrolase activity"/>
    <property type="evidence" value="ECO:0007669"/>
    <property type="project" value="UniProtKB-KW"/>
</dbReference>
<evidence type="ECO:0000313" key="4">
    <source>
        <dbReference type="Proteomes" id="UP000199420"/>
    </source>
</evidence>
<feature type="domain" description="Serine aminopeptidase S33" evidence="2">
    <location>
        <begin position="51"/>
        <end position="206"/>
    </location>
</feature>
<dbReference type="EMBL" id="FNYC01000001">
    <property type="protein sequence ID" value="SEI45450.1"/>
    <property type="molecule type" value="Genomic_DNA"/>
</dbReference>
<keyword evidence="1" id="KW-0732">Signal</keyword>
<dbReference type="InterPro" id="IPR022742">
    <property type="entry name" value="Hydrolase_4"/>
</dbReference>
<protein>
    <submittedName>
        <fullName evidence="3">Alpha/beta hydrolase family protein</fullName>
    </submittedName>
</protein>
<evidence type="ECO:0000313" key="3">
    <source>
        <dbReference type="EMBL" id="SEI45450.1"/>
    </source>
</evidence>
<dbReference type="Gene3D" id="3.40.50.1820">
    <property type="entry name" value="alpha/beta hydrolase"/>
    <property type="match status" value="1"/>
</dbReference>
<evidence type="ECO:0000259" key="2">
    <source>
        <dbReference type="Pfam" id="PF12146"/>
    </source>
</evidence>
<sequence length="254" mass="27450">MPTRTPRLIGRCLTLLAFLLLPLAARAGEPMTLKASDGATVYGTLSQAGSHADAILLLFHQAGASRHEYDPLVGVFTKMGYDTLAIDQRSGDGLFGGRNETVDKRGGSADYLDALPDLEGALAWAKAHHYARIALVGSSYSSSLAIILAARRPKDVAAVASFSPGEYFDTDKDMVKRAAAKITVPFYITTRPEEEDKVAEVLRDARGTNITHYRQAVGVHGASTLVQSRDPKGYAANLRSFSDFLRRALPVKTR</sequence>
<accession>A0A1H6R106</accession>
<keyword evidence="4" id="KW-1185">Reference proteome</keyword>